<dbReference type="SUPFAM" id="SSF49478">
    <property type="entry name" value="Cna protein B-type domain"/>
    <property type="match status" value="1"/>
</dbReference>
<accession>A0A6L7ETL4</accession>
<evidence type="ECO:0000256" key="6">
    <source>
        <dbReference type="SAM" id="Phobius"/>
    </source>
</evidence>
<dbReference type="EC" id="3.2.1.1" evidence="2"/>
<dbReference type="Proteomes" id="UP000473325">
    <property type="component" value="Unassembled WGS sequence"/>
</dbReference>
<proteinExistence type="predicted"/>
<dbReference type="InterPro" id="IPR013784">
    <property type="entry name" value="Carb-bd-like_fold"/>
</dbReference>
<dbReference type="GO" id="GO:0005975">
    <property type="term" value="P:carbohydrate metabolic process"/>
    <property type="evidence" value="ECO:0007669"/>
    <property type="project" value="UniProtKB-ARBA"/>
</dbReference>
<feature type="region of interest" description="Disordered" evidence="5">
    <location>
        <begin position="196"/>
        <end position="219"/>
    </location>
</feature>
<dbReference type="Gene3D" id="2.60.40.1120">
    <property type="entry name" value="Carboxypeptidase-like, regulatory domain"/>
    <property type="match status" value="4"/>
</dbReference>
<dbReference type="PANTHER" id="PTHR23303">
    <property type="entry name" value="CARBOXYPEPTIDASE REGULATORY REGION-CONTAINING"/>
    <property type="match status" value="1"/>
</dbReference>
<dbReference type="RefSeq" id="WP_160875529.1">
    <property type="nucleotide sequence ID" value="NZ_WUEK01000002.1"/>
</dbReference>
<comment type="caution">
    <text evidence="7">The sequence shown here is derived from an EMBL/GenBank/DDBJ whole genome shotgun (WGS) entry which is preliminary data.</text>
</comment>
<dbReference type="InterPro" id="IPR051417">
    <property type="entry name" value="SDr/BOS_complex"/>
</dbReference>
<evidence type="ECO:0000313" key="8">
    <source>
        <dbReference type="Proteomes" id="UP000473325"/>
    </source>
</evidence>
<sequence>MQVDVSPRRLDAVPGVPVPVTVTITNTGDLIAGFVLRVLGADPTWVELPDDELSLFPEETRTVLAQITVPPGITAGERRISVQVRELTPPEASSIDEVVLRVPEAPLTTLRVDPLTATSGRSARFSLLVENSGNTPLSGSLLGQDPERRVKFRFDPPALDLAPGEHGVVDVRASARQTLFGAPVLRVLTVGVGTPGPATPAAPPAAPADPADPAADAADAARLKVPGRRRKTKLPPPAIPEDVPVTHATFVQKALMTRGPLSLLGLLLAVTVFAVVITLALSRLVGQSAADRNLALEVAAARDSAASGAGSGTGVGGTVSLLTSGAPVAGVAVAVYAAGDTADPVATTATDDTGVWKVGELPVGDYKITYRGAGFTQLWYPQALDASNADTVTLGAGEVKLGLDVALGGVPASIAGRVVGDDVSTATLTLRTPVGTAGAAPTSGDSATTAEQGAQVMSVPIGADGTFQLSNVPSPSIYDLVVTKPGYATSTQRIDIGAGEERTGVEIALRKGDGVISGTLSSAGGPLGGATVTATSGTSSVTTMSLTEGDVGAFTLRGLTTPGSYTVVASLDGYASQTMTLSLAEGQRLVGVGMTLGKASGAIGGTVTLRDGSAAEGVVVTITDGTQTIQTATSSEGKQAKPGRWTATGLSLPGTYTVTFSRADLSSQTLSVVLDSAGNLVSGGSSASGVDATMEPATAVLEGTVTQKLSSGATTAAGEVTVTLSSGTDTYSVVSASVPAALAGHYRFESVPPGTYTLSTSRTGITPTSTIVELAAGDERDYPLQLAASASVSGTVVRPGGEPVPAGWVVELYRSGDYPRTPYLTTTTGAGGTFSFADVDAPQAYVVQVRRSAAAAPAGSRTVQVSTSQAVTTTITTTAGQSSRPLATTAGTP</sequence>
<dbReference type="Pfam" id="PF13620">
    <property type="entry name" value="CarboxypepD_reg"/>
    <property type="match status" value="2"/>
</dbReference>
<dbReference type="GO" id="GO:0004556">
    <property type="term" value="F:alpha-amylase activity"/>
    <property type="evidence" value="ECO:0007669"/>
    <property type="project" value="UniProtKB-EC"/>
</dbReference>
<dbReference type="Gene3D" id="2.60.40.10">
    <property type="entry name" value="Immunoglobulins"/>
    <property type="match status" value="2"/>
</dbReference>
<comment type="catalytic activity">
    <reaction evidence="1">
        <text>Endohydrolysis of (1-&gt;4)-alpha-D-glucosidic linkages in polysaccharides containing three or more (1-&gt;4)-alpha-linked D-glucose units.</text>
        <dbReference type="EC" id="3.2.1.1"/>
    </reaction>
</comment>
<evidence type="ECO:0000256" key="2">
    <source>
        <dbReference type="ARBA" id="ARBA00012595"/>
    </source>
</evidence>
<feature type="transmembrane region" description="Helical" evidence="6">
    <location>
        <begin position="261"/>
        <end position="281"/>
    </location>
</feature>
<evidence type="ECO:0000256" key="5">
    <source>
        <dbReference type="SAM" id="MobiDB-lite"/>
    </source>
</evidence>
<dbReference type="EMBL" id="WUEK01000002">
    <property type="protein sequence ID" value="MXG88798.1"/>
    <property type="molecule type" value="Genomic_DNA"/>
</dbReference>
<evidence type="ECO:0000313" key="7">
    <source>
        <dbReference type="EMBL" id="MXG88798.1"/>
    </source>
</evidence>
<name>A0A6L7ETL4_9ACTN</name>
<dbReference type="GO" id="GO:0030246">
    <property type="term" value="F:carbohydrate binding"/>
    <property type="evidence" value="ECO:0007669"/>
    <property type="project" value="InterPro"/>
</dbReference>
<feature type="compositionally biased region" description="Low complexity" evidence="5">
    <location>
        <begin position="208"/>
        <end position="219"/>
    </location>
</feature>
<evidence type="ECO:0000256" key="1">
    <source>
        <dbReference type="ARBA" id="ARBA00000548"/>
    </source>
</evidence>
<dbReference type="InterPro" id="IPR013783">
    <property type="entry name" value="Ig-like_fold"/>
</dbReference>
<feature type="compositionally biased region" description="Pro residues" evidence="5">
    <location>
        <begin position="197"/>
        <end position="207"/>
    </location>
</feature>
<gene>
    <name evidence="7" type="ORF">GRQ65_04455</name>
</gene>
<evidence type="ECO:0000256" key="4">
    <source>
        <dbReference type="ARBA" id="ARBA00030238"/>
    </source>
</evidence>
<dbReference type="SUPFAM" id="SSF49452">
    <property type="entry name" value="Starch-binding domain-like"/>
    <property type="match status" value="3"/>
</dbReference>
<organism evidence="7 8">
    <name type="scientific">Nocardioides flavescens</name>
    <dbReference type="NCBI Taxonomy" id="2691959"/>
    <lineage>
        <taxon>Bacteria</taxon>
        <taxon>Bacillati</taxon>
        <taxon>Actinomycetota</taxon>
        <taxon>Actinomycetes</taxon>
        <taxon>Propionibacteriales</taxon>
        <taxon>Nocardioidaceae</taxon>
        <taxon>Nocardioides</taxon>
    </lineage>
</organism>
<keyword evidence="6" id="KW-0472">Membrane</keyword>
<keyword evidence="6" id="KW-1133">Transmembrane helix</keyword>
<protein>
    <recommendedName>
        <fullName evidence="2">alpha-amylase</fullName>
        <ecNumber evidence="2">3.2.1.1</ecNumber>
    </recommendedName>
    <alternativeName>
        <fullName evidence="4">1,4-alpha-D-glucan glucanohydrolase</fullName>
    </alternativeName>
</protein>
<keyword evidence="6" id="KW-0812">Transmembrane</keyword>
<keyword evidence="8" id="KW-1185">Reference proteome</keyword>
<dbReference type="PANTHER" id="PTHR23303:SF15">
    <property type="entry name" value="COLOSSIN-A"/>
    <property type="match status" value="1"/>
</dbReference>
<reference evidence="7 8" key="1">
    <citation type="submission" date="2019-12" db="EMBL/GenBank/DDBJ databases">
        <authorList>
            <person name="Kun Z."/>
        </authorList>
    </citation>
    <scope>NUCLEOTIDE SEQUENCE [LARGE SCALE GENOMIC DNA]</scope>
    <source>
        <strain evidence="7 8">YIM 123512</strain>
    </source>
</reference>
<dbReference type="AlphaFoldDB" id="A0A6L7ETL4"/>
<keyword evidence="3" id="KW-0732">Signal</keyword>
<evidence type="ECO:0000256" key="3">
    <source>
        <dbReference type="ARBA" id="ARBA00022729"/>
    </source>
</evidence>